<feature type="transmembrane region" description="Helical" evidence="7">
    <location>
        <begin position="49"/>
        <end position="70"/>
    </location>
</feature>
<evidence type="ECO:0000256" key="6">
    <source>
        <dbReference type="RuleBase" id="RU362091"/>
    </source>
</evidence>
<dbReference type="EMBL" id="BAABRI010000001">
    <property type="protein sequence ID" value="GAA5480932.1"/>
    <property type="molecule type" value="Genomic_DNA"/>
</dbReference>
<feature type="transmembrane region" description="Helical" evidence="7">
    <location>
        <begin position="82"/>
        <end position="103"/>
    </location>
</feature>
<dbReference type="InterPro" id="IPR001734">
    <property type="entry name" value="Na/solute_symporter"/>
</dbReference>
<reference evidence="8 9" key="1">
    <citation type="submission" date="2024-02" db="EMBL/GenBank/DDBJ databases">
        <title>Haloferula sargassicola NBRC 104335.</title>
        <authorList>
            <person name="Ichikawa N."/>
            <person name="Katano-Makiyama Y."/>
            <person name="Hidaka K."/>
        </authorList>
    </citation>
    <scope>NUCLEOTIDE SEQUENCE [LARGE SCALE GENOMIC DNA]</scope>
    <source>
        <strain evidence="8 9">NBRC 104335</strain>
    </source>
</reference>
<name>A0ABP9UJS4_9BACT</name>
<feature type="transmembrane region" description="Helical" evidence="7">
    <location>
        <begin position="305"/>
        <end position="329"/>
    </location>
</feature>
<dbReference type="Gene3D" id="1.20.1730.10">
    <property type="entry name" value="Sodium/glucose cotransporter"/>
    <property type="match status" value="1"/>
</dbReference>
<keyword evidence="4 7" id="KW-1133">Transmembrane helix</keyword>
<evidence type="ECO:0000313" key="8">
    <source>
        <dbReference type="EMBL" id="GAA5480932.1"/>
    </source>
</evidence>
<feature type="transmembrane region" description="Helical" evidence="7">
    <location>
        <begin position="441"/>
        <end position="461"/>
    </location>
</feature>
<accession>A0ABP9UJS4</accession>
<proteinExistence type="inferred from homology"/>
<evidence type="ECO:0000256" key="1">
    <source>
        <dbReference type="ARBA" id="ARBA00004141"/>
    </source>
</evidence>
<evidence type="ECO:0000256" key="5">
    <source>
        <dbReference type="ARBA" id="ARBA00023136"/>
    </source>
</evidence>
<dbReference type="Pfam" id="PF00474">
    <property type="entry name" value="SSF"/>
    <property type="match status" value="1"/>
</dbReference>
<dbReference type="Proteomes" id="UP001476282">
    <property type="component" value="Unassembled WGS sequence"/>
</dbReference>
<evidence type="ECO:0008006" key="10">
    <source>
        <dbReference type="Google" id="ProtNLM"/>
    </source>
</evidence>
<evidence type="ECO:0000256" key="7">
    <source>
        <dbReference type="SAM" id="Phobius"/>
    </source>
</evidence>
<feature type="transmembrane region" description="Helical" evidence="7">
    <location>
        <begin position="392"/>
        <end position="413"/>
    </location>
</feature>
<feature type="transmembrane region" description="Helical" evidence="7">
    <location>
        <begin position="503"/>
        <end position="524"/>
    </location>
</feature>
<evidence type="ECO:0000256" key="3">
    <source>
        <dbReference type="ARBA" id="ARBA00022692"/>
    </source>
</evidence>
<feature type="transmembrane region" description="Helical" evidence="7">
    <location>
        <begin position="473"/>
        <end position="491"/>
    </location>
</feature>
<evidence type="ECO:0000256" key="2">
    <source>
        <dbReference type="ARBA" id="ARBA00006434"/>
    </source>
</evidence>
<gene>
    <name evidence="8" type="ORF">Hsar01_00137</name>
</gene>
<dbReference type="PROSITE" id="PS50283">
    <property type="entry name" value="NA_SOLUT_SYMP_3"/>
    <property type="match status" value="1"/>
</dbReference>
<comment type="caution">
    <text evidence="8">The sequence shown here is derived from an EMBL/GenBank/DDBJ whole genome shotgun (WGS) entry which is preliminary data.</text>
</comment>
<feature type="transmembrane region" description="Helical" evidence="7">
    <location>
        <begin position="605"/>
        <end position="627"/>
    </location>
</feature>
<keyword evidence="5 7" id="KW-0472">Membrane</keyword>
<sequence>MIAAMQLAIIDWCIIGVYLIFALGVGLMCRKRASANSEEYYLAGRKLPWWALGTSMVATTFAADTPLAITEMSRTKGIWENWFWWNWLLYGLLAIFLFSRLWRRAEVLTENELLELRYGGKPAAFLRFFKAGYFALLYNFIVLGWVINGMSSVLTVMLGNGEPLAFEVAGWAVSLDFREAMVWLLVGISTLYALLSGFWGVVVTDVIQFVIAMAGAVVLAWVAVDHVGGVDELMHGLDRTFAEKAQVLEAEIADARSGDVAPEQLAALESKLDLLPKSAGEAISVVPVMPKDVPLMSFEFLNSSFFQFLVLVLVMWWSNHATDGGGYLIQRTMAARNERHALAANLWYNFANYALRTWPWVLVALVSIVLFPDLSGNPLGEKAGYSMVMNQLLGPGLKGLLIVSFLAAFMSTVDTHLNWGSSYLVHDIYRRFMRPGKSERHYVVAGQVATVGLIVAGAIIAKNMGSIEKAWKFVMAMGSGIGLVLILRWFWWRINAWSEISALAVSFLATCGFEVLAAVQTIGAGEPYVLFGRDPIVAGHPFPFHLQLLVVVGISLLTWLGVTFATRPESPEKLTAFYTKVRPGGWWGAIGAAIPDEGRAVTQHFLLNFIAGMAFIWGGMFAIGYAVLHQWSWAIPSAIAMVAGFAWIWISVLKRED</sequence>
<feature type="transmembrane region" description="Helical" evidence="7">
    <location>
        <begin position="6"/>
        <end position="28"/>
    </location>
</feature>
<feature type="transmembrane region" description="Helical" evidence="7">
    <location>
        <begin position="206"/>
        <end position="224"/>
    </location>
</feature>
<comment type="subcellular location">
    <subcellularLocation>
        <location evidence="1">Membrane</location>
        <topology evidence="1">Multi-pass membrane protein</topology>
    </subcellularLocation>
</comment>
<keyword evidence="9" id="KW-1185">Reference proteome</keyword>
<feature type="transmembrane region" description="Helical" evidence="7">
    <location>
        <begin position="633"/>
        <end position="653"/>
    </location>
</feature>
<dbReference type="CDD" id="cd11477">
    <property type="entry name" value="SLC5sbd_u1"/>
    <property type="match status" value="1"/>
</dbReference>
<protein>
    <recommendedName>
        <fullName evidence="10">Sodium:proline symporter</fullName>
    </recommendedName>
</protein>
<dbReference type="PANTHER" id="PTHR11819:SF77">
    <property type="entry name" value="SODIUM_GLUCOSE COTRANSPORT PROTEIN"/>
    <property type="match status" value="1"/>
</dbReference>
<feature type="transmembrane region" description="Helical" evidence="7">
    <location>
        <begin position="124"/>
        <end position="147"/>
    </location>
</feature>
<keyword evidence="3 7" id="KW-0812">Transmembrane</keyword>
<feature type="transmembrane region" description="Helical" evidence="7">
    <location>
        <begin position="544"/>
        <end position="565"/>
    </location>
</feature>
<feature type="transmembrane region" description="Helical" evidence="7">
    <location>
        <begin position="350"/>
        <end position="372"/>
    </location>
</feature>
<comment type="similarity">
    <text evidence="2 6">Belongs to the sodium:solute symporter (SSF) (TC 2.A.21) family.</text>
</comment>
<organism evidence="8 9">
    <name type="scientific">Haloferula sargassicola</name>
    <dbReference type="NCBI Taxonomy" id="490096"/>
    <lineage>
        <taxon>Bacteria</taxon>
        <taxon>Pseudomonadati</taxon>
        <taxon>Verrucomicrobiota</taxon>
        <taxon>Verrucomicrobiia</taxon>
        <taxon>Verrucomicrobiales</taxon>
        <taxon>Verrucomicrobiaceae</taxon>
        <taxon>Haloferula</taxon>
    </lineage>
</organism>
<evidence type="ECO:0000313" key="9">
    <source>
        <dbReference type="Proteomes" id="UP001476282"/>
    </source>
</evidence>
<evidence type="ECO:0000256" key="4">
    <source>
        <dbReference type="ARBA" id="ARBA00022989"/>
    </source>
</evidence>
<dbReference type="InterPro" id="IPR038377">
    <property type="entry name" value="Na/Glc_symporter_sf"/>
</dbReference>
<feature type="transmembrane region" description="Helical" evidence="7">
    <location>
        <begin position="180"/>
        <end position="199"/>
    </location>
</feature>
<dbReference type="PANTHER" id="PTHR11819">
    <property type="entry name" value="SOLUTE CARRIER FAMILY 5"/>
    <property type="match status" value="1"/>
</dbReference>